<dbReference type="HOGENOM" id="CLU_073125_1_0_1"/>
<dbReference type="Proteomes" id="UP000009328">
    <property type="component" value="Unassembled WGS sequence"/>
</dbReference>
<keyword evidence="6" id="KW-0539">Nucleus</keyword>
<evidence type="ECO:0000256" key="6">
    <source>
        <dbReference type="ARBA" id="ARBA00023242"/>
    </source>
</evidence>
<dbReference type="InParanoid" id="K0KUR3"/>
<comment type="subcellular location">
    <subcellularLocation>
        <location evidence="2">Cytoplasm</location>
    </subcellularLocation>
    <subcellularLocation>
        <location evidence="1">Nucleus</location>
    </subcellularLocation>
</comment>
<organism evidence="8 9">
    <name type="scientific">Wickerhamomyces ciferrii (strain ATCC 14091 / BCRC 22168 / CBS 111 / JCM 3599 / NBRC 0793 / NRRL Y-1031 F-60-10)</name>
    <name type="common">Yeast</name>
    <name type="synonym">Pichia ciferrii</name>
    <dbReference type="NCBI Taxonomy" id="1206466"/>
    <lineage>
        <taxon>Eukaryota</taxon>
        <taxon>Fungi</taxon>
        <taxon>Dikarya</taxon>
        <taxon>Ascomycota</taxon>
        <taxon>Saccharomycotina</taxon>
        <taxon>Saccharomycetes</taxon>
        <taxon>Phaffomycetales</taxon>
        <taxon>Wickerhamomycetaceae</taxon>
        <taxon>Wickerhamomyces</taxon>
    </lineage>
</organism>
<dbReference type="eggNOG" id="ENOG502RYI9">
    <property type="taxonomic scope" value="Eukaryota"/>
</dbReference>
<evidence type="ECO:0000313" key="8">
    <source>
        <dbReference type="EMBL" id="CCH46941.1"/>
    </source>
</evidence>
<feature type="domain" description="Nitroreductase" evidence="7">
    <location>
        <begin position="10"/>
        <end position="167"/>
    </location>
</feature>
<dbReference type="GO" id="GO:0005634">
    <property type="term" value="C:nucleus"/>
    <property type="evidence" value="ECO:0007669"/>
    <property type="project" value="UniProtKB-SubCell"/>
</dbReference>
<evidence type="ECO:0000256" key="1">
    <source>
        <dbReference type="ARBA" id="ARBA00004123"/>
    </source>
</evidence>
<keyword evidence="5" id="KW-0560">Oxidoreductase</keyword>
<evidence type="ECO:0000256" key="3">
    <source>
        <dbReference type="ARBA" id="ARBA00007118"/>
    </source>
</evidence>
<evidence type="ECO:0000259" key="7">
    <source>
        <dbReference type="Pfam" id="PF00881"/>
    </source>
</evidence>
<evidence type="ECO:0000256" key="2">
    <source>
        <dbReference type="ARBA" id="ARBA00004496"/>
    </source>
</evidence>
<reference evidence="8 9" key="1">
    <citation type="journal article" date="2012" name="Eukaryot. Cell">
        <title>Draft genome sequence of Wickerhamomyces ciferrii NRRL Y-1031 F-60-10.</title>
        <authorList>
            <person name="Schneider J."/>
            <person name="Andrea H."/>
            <person name="Blom J."/>
            <person name="Jaenicke S."/>
            <person name="Ruckert C."/>
            <person name="Schorsch C."/>
            <person name="Szczepanowski R."/>
            <person name="Farwick M."/>
            <person name="Goesmann A."/>
            <person name="Puhler A."/>
            <person name="Schaffer S."/>
            <person name="Tauch A."/>
            <person name="Kohler T."/>
            <person name="Brinkrolf K."/>
        </authorList>
    </citation>
    <scope>NUCLEOTIDE SEQUENCE [LARGE SCALE GENOMIC DNA]</scope>
    <source>
        <strain evidence="9">ATCC 14091 / BCRC 22168 / CBS 111 / JCM 3599 / NBRC 0793 / NRRL Y-1031 F-60-10</strain>
    </source>
</reference>
<gene>
    <name evidence="8" type="ORF">BN7_6547</name>
</gene>
<dbReference type="EMBL" id="CAIF01000288">
    <property type="protein sequence ID" value="CCH46941.1"/>
    <property type="molecule type" value="Genomic_DNA"/>
</dbReference>
<dbReference type="AlphaFoldDB" id="K0KUR3"/>
<dbReference type="PANTHER" id="PTHR43035">
    <property type="entry name" value="FATTY ACID REPRESSION MUTANT PROTEIN 2-RELATED"/>
    <property type="match status" value="1"/>
</dbReference>
<dbReference type="InterPro" id="IPR029479">
    <property type="entry name" value="Nitroreductase"/>
</dbReference>
<keyword evidence="4" id="KW-0963">Cytoplasm</keyword>
<dbReference type="FunFam" id="3.40.109.10:FF:000001">
    <property type="entry name" value="Nitroreductase family"/>
    <property type="match status" value="1"/>
</dbReference>
<evidence type="ECO:0000256" key="4">
    <source>
        <dbReference type="ARBA" id="ARBA00022490"/>
    </source>
</evidence>
<protein>
    <recommendedName>
        <fullName evidence="7">Nitroreductase domain-containing protein</fullName>
    </recommendedName>
</protein>
<keyword evidence="9" id="KW-1185">Reference proteome</keyword>
<dbReference type="FunCoup" id="K0KUR3">
    <property type="interactions" value="7"/>
</dbReference>
<dbReference type="STRING" id="1206466.K0KUR3"/>
<name>K0KUR3_WICCF</name>
<dbReference type="InterPro" id="IPR000415">
    <property type="entry name" value="Nitroreductase-like"/>
</dbReference>
<comment type="caution">
    <text evidence="8">The sequence shown here is derived from an EMBL/GenBank/DDBJ whole genome shotgun (WGS) entry which is preliminary data.</text>
</comment>
<dbReference type="Pfam" id="PF00881">
    <property type="entry name" value="Nitroreductase"/>
    <property type="match status" value="1"/>
</dbReference>
<dbReference type="InterPro" id="IPR033877">
    <property type="entry name" value="Frm2/Hbn1"/>
</dbReference>
<dbReference type="GO" id="GO:0005737">
    <property type="term" value="C:cytoplasm"/>
    <property type="evidence" value="ECO:0007669"/>
    <property type="project" value="UniProtKB-SubCell"/>
</dbReference>
<dbReference type="GO" id="GO:0034599">
    <property type="term" value="P:cellular response to oxidative stress"/>
    <property type="evidence" value="ECO:0007669"/>
    <property type="project" value="InterPro"/>
</dbReference>
<evidence type="ECO:0000256" key="5">
    <source>
        <dbReference type="ARBA" id="ARBA00023002"/>
    </source>
</evidence>
<dbReference type="GO" id="GO:0016491">
    <property type="term" value="F:oxidoreductase activity"/>
    <property type="evidence" value="ECO:0007669"/>
    <property type="project" value="UniProtKB-KW"/>
</dbReference>
<proteinExistence type="inferred from homology"/>
<comment type="similarity">
    <text evidence="3">Belongs to the nitroreductase family.</text>
</comment>
<evidence type="ECO:0000313" key="9">
    <source>
        <dbReference type="Proteomes" id="UP000009328"/>
    </source>
</evidence>
<accession>K0KUR3</accession>
<sequence length="193" mass="21289">MSASAFLKTITARRTHYALKNTLPEGVTIDNVQSIVQDIVKYTPTSFNSQSIRAIIITGELHKKVWDQVVNAIEGDSGKKRPTSIRDEAYGSVIFAIDSDVTKKFQEQFAFIASLFPDFDLTSNGAAQINSWAALQEIGLGGHLQHYNAAVKAALGDKIPESWNVEAQLVFGTPVSQPYEKTFIENEVKVLDQ</sequence>
<dbReference type="Gene3D" id="3.40.109.10">
    <property type="entry name" value="NADH Oxidase"/>
    <property type="match status" value="1"/>
</dbReference>
<dbReference type="PANTHER" id="PTHR43035:SF1">
    <property type="entry name" value="FATTY ACID REPRESSION MUTANT PROTEIN 2-RELATED"/>
    <property type="match status" value="1"/>
</dbReference>
<dbReference type="SUPFAM" id="SSF55469">
    <property type="entry name" value="FMN-dependent nitroreductase-like"/>
    <property type="match status" value="1"/>
</dbReference>